<dbReference type="PROSITE" id="PS51387">
    <property type="entry name" value="FAD_PCMH"/>
    <property type="match status" value="1"/>
</dbReference>
<evidence type="ECO:0000256" key="12">
    <source>
        <dbReference type="ARBA" id="ARBA00022984"/>
    </source>
</evidence>
<dbReference type="GO" id="GO:0008762">
    <property type="term" value="F:UDP-N-acetylmuramate dehydrogenase activity"/>
    <property type="evidence" value="ECO:0007669"/>
    <property type="project" value="UniProtKB-UniRule"/>
</dbReference>
<keyword evidence="9 17" id="KW-0274">FAD</keyword>
<proteinExistence type="inferred from homology"/>
<dbReference type="Gene3D" id="3.30.43.10">
    <property type="entry name" value="Uridine Diphospho-n-acetylenolpyruvylglucosamine Reductase, domain 2"/>
    <property type="match status" value="1"/>
</dbReference>
<dbReference type="InterPro" id="IPR036635">
    <property type="entry name" value="MurB_C_sf"/>
</dbReference>
<feature type="domain" description="FAD-binding PCMH-type" evidence="18">
    <location>
        <begin position="19"/>
        <end position="201"/>
    </location>
</feature>
<keyword evidence="10 17" id="KW-0521">NADP</keyword>
<dbReference type="GO" id="GO:0071555">
    <property type="term" value="P:cell wall organization"/>
    <property type="evidence" value="ECO:0007669"/>
    <property type="project" value="UniProtKB-KW"/>
</dbReference>
<dbReference type="GO" id="GO:0009252">
    <property type="term" value="P:peptidoglycan biosynthetic process"/>
    <property type="evidence" value="ECO:0007669"/>
    <property type="project" value="UniProtKB-UniRule"/>
</dbReference>
<evidence type="ECO:0000256" key="13">
    <source>
        <dbReference type="ARBA" id="ARBA00023002"/>
    </source>
</evidence>
<evidence type="ECO:0000313" key="19">
    <source>
        <dbReference type="EMBL" id="SNC62927.1"/>
    </source>
</evidence>
<gene>
    <name evidence="17" type="primary">murB</name>
    <name evidence="19" type="ORF">SAMN05445756_0797</name>
</gene>
<keyword evidence="6 17" id="KW-0963">Cytoplasm</keyword>
<evidence type="ECO:0000256" key="7">
    <source>
        <dbReference type="ARBA" id="ARBA00022618"/>
    </source>
</evidence>
<organism evidence="19 20">
    <name type="scientific">Kytococcus aerolatus</name>
    <dbReference type="NCBI Taxonomy" id="592308"/>
    <lineage>
        <taxon>Bacteria</taxon>
        <taxon>Bacillati</taxon>
        <taxon>Actinomycetota</taxon>
        <taxon>Actinomycetes</taxon>
        <taxon>Micrococcales</taxon>
        <taxon>Kytococcaceae</taxon>
        <taxon>Kytococcus</taxon>
    </lineage>
</organism>
<feature type="active site" description="Proton donor" evidence="17">
    <location>
        <position position="256"/>
    </location>
</feature>
<comment type="similarity">
    <text evidence="5 17">Belongs to the MurB family.</text>
</comment>
<dbReference type="InterPro" id="IPR011601">
    <property type="entry name" value="MurB_C"/>
</dbReference>
<feature type="active site" evidence="17">
    <location>
        <position position="174"/>
    </location>
</feature>
<dbReference type="SUPFAM" id="SSF56176">
    <property type="entry name" value="FAD-binding/transporter-associated domain-like"/>
    <property type="match status" value="1"/>
</dbReference>
<evidence type="ECO:0000256" key="15">
    <source>
        <dbReference type="ARBA" id="ARBA00023316"/>
    </source>
</evidence>
<dbReference type="Pfam" id="PF02873">
    <property type="entry name" value="MurB_C"/>
    <property type="match status" value="1"/>
</dbReference>
<dbReference type="NCBIfam" id="NF010478">
    <property type="entry name" value="PRK13903.1"/>
    <property type="match status" value="1"/>
</dbReference>
<dbReference type="EC" id="1.3.1.98" evidence="17"/>
<evidence type="ECO:0000256" key="3">
    <source>
        <dbReference type="ARBA" id="ARBA00004496"/>
    </source>
</evidence>
<dbReference type="InterPro" id="IPR003170">
    <property type="entry name" value="MurB"/>
</dbReference>
<evidence type="ECO:0000256" key="1">
    <source>
        <dbReference type="ARBA" id="ARBA00001974"/>
    </source>
</evidence>
<evidence type="ECO:0000256" key="5">
    <source>
        <dbReference type="ARBA" id="ARBA00010485"/>
    </source>
</evidence>
<keyword evidence="15 17" id="KW-0961">Cell wall biogenesis/degradation</keyword>
<dbReference type="Gene3D" id="3.90.78.10">
    <property type="entry name" value="UDP-N-acetylenolpyruvoylglucosamine reductase, C-terminal domain"/>
    <property type="match status" value="1"/>
</dbReference>
<evidence type="ECO:0000256" key="16">
    <source>
        <dbReference type="ARBA" id="ARBA00048914"/>
    </source>
</evidence>
<comment type="function">
    <text evidence="2 17">Cell wall formation.</text>
</comment>
<evidence type="ECO:0000256" key="4">
    <source>
        <dbReference type="ARBA" id="ARBA00004752"/>
    </source>
</evidence>
<dbReference type="Proteomes" id="UP000198122">
    <property type="component" value="Unassembled WGS sequence"/>
</dbReference>
<dbReference type="RefSeq" id="WP_088817736.1">
    <property type="nucleotide sequence ID" value="NZ_FYEZ01000001.1"/>
</dbReference>
<dbReference type="PANTHER" id="PTHR21071:SF4">
    <property type="entry name" value="UDP-N-ACETYLENOLPYRUVOYLGLUCOSAMINE REDUCTASE"/>
    <property type="match status" value="1"/>
</dbReference>
<dbReference type="SUPFAM" id="SSF56194">
    <property type="entry name" value="Uridine diphospho-N-Acetylenolpyruvylglucosamine reductase, MurB, C-terminal domain"/>
    <property type="match status" value="1"/>
</dbReference>
<comment type="pathway">
    <text evidence="4 17">Cell wall biogenesis; peptidoglycan biosynthesis.</text>
</comment>
<comment type="catalytic activity">
    <reaction evidence="16 17">
        <text>UDP-N-acetyl-alpha-D-muramate + NADP(+) = UDP-N-acetyl-3-O-(1-carboxyvinyl)-alpha-D-glucosamine + NADPH + H(+)</text>
        <dbReference type="Rhea" id="RHEA:12248"/>
        <dbReference type="ChEBI" id="CHEBI:15378"/>
        <dbReference type="ChEBI" id="CHEBI:57783"/>
        <dbReference type="ChEBI" id="CHEBI:58349"/>
        <dbReference type="ChEBI" id="CHEBI:68483"/>
        <dbReference type="ChEBI" id="CHEBI:70757"/>
        <dbReference type="EC" id="1.3.1.98"/>
    </reaction>
</comment>
<keyword evidence="8 17" id="KW-0285">Flavoprotein</keyword>
<keyword evidence="20" id="KW-1185">Reference proteome</keyword>
<dbReference type="GO" id="GO:0071949">
    <property type="term" value="F:FAD binding"/>
    <property type="evidence" value="ECO:0007669"/>
    <property type="project" value="InterPro"/>
</dbReference>
<evidence type="ECO:0000256" key="8">
    <source>
        <dbReference type="ARBA" id="ARBA00022630"/>
    </source>
</evidence>
<sequence length="369" mass="38824">MSAEVQHEVPLAELTTLRVGGPARTLVRATTAEEVVAAARAADEAGEDLLVLSGGSNLVISDEGFAGTVVQVASRGIERVDRADLAVAAPVGHELVRVAAGEPWDDFVAWTVEHSLAGVEALSGIPGCVGSTPVQNVGAYGQEVAQTVVQVTALDRERDELRVLSAPECAFGYRDSLFKRSQRGSTGRFVVVEVVFALEPSELSRPVGYAALANGLGVAMGERVPLAEAREAVLAQRRQRGMVLDPEDHDSWSCGSFFTNPIITAAAWEQVRQRAVERLGGGVEPPRFETDGGLVKTSAAWLIDKAGFGKGYAMPGPAALSTKHPLAITNRGGATAADVASLAREVRDGVEQAFGVRLVNEPVFVGHSL</sequence>
<dbReference type="GO" id="GO:0051301">
    <property type="term" value="P:cell division"/>
    <property type="evidence" value="ECO:0007669"/>
    <property type="project" value="UniProtKB-KW"/>
</dbReference>
<dbReference type="Gene3D" id="3.30.465.10">
    <property type="match status" value="1"/>
</dbReference>
<dbReference type="InterPro" id="IPR006094">
    <property type="entry name" value="Oxid_FAD_bind_N"/>
</dbReference>
<keyword evidence="12 17" id="KW-0573">Peptidoglycan synthesis</keyword>
<feature type="active site" evidence="17">
    <location>
        <position position="361"/>
    </location>
</feature>
<evidence type="ECO:0000256" key="17">
    <source>
        <dbReference type="HAMAP-Rule" id="MF_00037"/>
    </source>
</evidence>
<accession>A0A212TA45</accession>
<dbReference type="GO" id="GO:0005829">
    <property type="term" value="C:cytosol"/>
    <property type="evidence" value="ECO:0007669"/>
    <property type="project" value="TreeGrafter"/>
</dbReference>
<dbReference type="HAMAP" id="MF_00037">
    <property type="entry name" value="MurB"/>
    <property type="match status" value="1"/>
</dbReference>
<evidence type="ECO:0000256" key="11">
    <source>
        <dbReference type="ARBA" id="ARBA00022960"/>
    </source>
</evidence>
<comment type="subcellular location">
    <subcellularLocation>
        <location evidence="3 17">Cytoplasm</location>
    </subcellularLocation>
</comment>
<evidence type="ECO:0000256" key="10">
    <source>
        <dbReference type="ARBA" id="ARBA00022857"/>
    </source>
</evidence>
<dbReference type="AlphaFoldDB" id="A0A212TA45"/>
<dbReference type="PANTHER" id="PTHR21071">
    <property type="entry name" value="UDP-N-ACETYLENOLPYRUVOYLGLUCOSAMINE REDUCTASE"/>
    <property type="match status" value="1"/>
</dbReference>
<evidence type="ECO:0000259" key="18">
    <source>
        <dbReference type="PROSITE" id="PS51387"/>
    </source>
</evidence>
<dbReference type="OrthoDB" id="9804753at2"/>
<keyword evidence="7 17" id="KW-0132">Cell division</keyword>
<comment type="cofactor">
    <cofactor evidence="1 17">
        <name>FAD</name>
        <dbReference type="ChEBI" id="CHEBI:57692"/>
    </cofactor>
</comment>
<keyword evidence="11 17" id="KW-0133">Cell shape</keyword>
<reference evidence="19 20" key="1">
    <citation type="submission" date="2017-06" db="EMBL/GenBank/DDBJ databases">
        <authorList>
            <person name="Kim H.J."/>
            <person name="Triplett B.A."/>
        </authorList>
    </citation>
    <scope>NUCLEOTIDE SEQUENCE [LARGE SCALE GENOMIC DNA]</scope>
    <source>
        <strain evidence="19 20">DSM 22179</strain>
    </source>
</reference>
<evidence type="ECO:0000256" key="9">
    <source>
        <dbReference type="ARBA" id="ARBA00022827"/>
    </source>
</evidence>
<keyword evidence="13 17" id="KW-0560">Oxidoreductase</keyword>
<dbReference type="InterPro" id="IPR016167">
    <property type="entry name" value="FAD-bd_PCMH_sub1"/>
</dbReference>
<dbReference type="InterPro" id="IPR036318">
    <property type="entry name" value="FAD-bd_PCMH-like_sf"/>
</dbReference>
<evidence type="ECO:0000313" key="20">
    <source>
        <dbReference type="Proteomes" id="UP000198122"/>
    </source>
</evidence>
<dbReference type="UniPathway" id="UPA00219"/>
<name>A0A212TA45_9MICO</name>
<protein>
    <recommendedName>
        <fullName evidence="17">UDP-N-acetylenolpyruvoylglucosamine reductase</fullName>
        <ecNumber evidence="17">1.3.1.98</ecNumber>
    </recommendedName>
    <alternativeName>
        <fullName evidence="17">UDP-N-acetylmuramate dehydrogenase</fullName>
    </alternativeName>
</protein>
<evidence type="ECO:0000256" key="2">
    <source>
        <dbReference type="ARBA" id="ARBA00003921"/>
    </source>
</evidence>
<dbReference type="EMBL" id="FYEZ01000001">
    <property type="protein sequence ID" value="SNC62927.1"/>
    <property type="molecule type" value="Genomic_DNA"/>
</dbReference>
<dbReference type="InterPro" id="IPR016166">
    <property type="entry name" value="FAD-bd_PCMH"/>
</dbReference>
<evidence type="ECO:0000256" key="14">
    <source>
        <dbReference type="ARBA" id="ARBA00023306"/>
    </source>
</evidence>
<evidence type="ECO:0000256" key="6">
    <source>
        <dbReference type="ARBA" id="ARBA00022490"/>
    </source>
</evidence>
<dbReference type="Pfam" id="PF01565">
    <property type="entry name" value="FAD_binding_4"/>
    <property type="match status" value="1"/>
</dbReference>
<dbReference type="InterPro" id="IPR016169">
    <property type="entry name" value="FAD-bd_PCMH_sub2"/>
</dbReference>
<dbReference type="GO" id="GO:0008360">
    <property type="term" value="P:regulation of cell shape"/>
    <property type="evidence" value="ECO:0007669"/>
    <property type="project" value="UniProtKB-KW"/>
</dbReference>
<keyword evidence="14 17" id="KW-0131">Cell cycle</keyword>
<dbReference type="NCBIfam" id="TIGR00179">
    <property type="entry name" value="murB"/>
    <property type="match status" value="1"/>
</dbReference>